<dbReference type="Pfam" id="PF23559">
    <property type="entry name" value="WHD_DRP"/>
    <property type="match status" value="1"/>
</dbReference>
<keyword evidence="7" id="KW-0611">Plant defense</keyword>
<dbReference type="PANTHER" id="PTHR23155">
    <property type="entry name" value="DISEASE RESISTANCE PROTEIN RP"/>
    <property type="match status" value="1"/>
</dbReference>
<dbReference type="GO" id="GO:0016020">
    <property type="term" value="C:membrane"/>
    <property type="evidence" value="ECO:0007669"/>
    <property type="project" value="UniProtKB-SubCell"/>
</dbReference>
<dbReference type="InterPro" id="IPR027417">
    <property type="entry name" value="P-loop_NTPase"/>
</dbReference>
<evidence type="ECO:0000256" key="1">
    <source>
        <dbReference type="ARBA" id="ARBA00004496"/>
    </source>
</evidence>
<comment type="similarity">
    <text evidence="2">Belongs to the disease resistance NB-LRR family.</text>
</comment>
<dbReference type="Gene3D" id="1.10.8.430">
    <property type="entry name" value="Helical domain of apoptotic protease-activating factors"/>
    <property type="match status" value="1"/>
</dbReference>
<sequence>MMPLSLYDSWKLLHKKLFGVEQNCPAELEEIGRAIVGKCEGLPLAILVVAGHLSKVPMTKETWAIVAKNVNRVVASDPEGRIALLAMGYHYLPIHLKPCFLHIGTIPRGNEIDAWTLIRLWVAEGFLKNDKLRSPEEVAEECLEDLVSRNLIMVPRKKVDGRIKSCSMHGLLRDFSVREAEKEKLLNVITNNEVPNFSAANELSPPNFSLHTSISLENFMKSSQVVRSLYLFKEPTGKTSKFKSLRVLATPKSSFIFRHHMILDSAILRYLEVTGDNDFMEFLG</sequence>
<evidence type="ECO:0000259" key="9">
    <source>
        <dbReference type="Pfam" id="PF23559"/>
    </source>
</evidence>
<dbReference type="InterPro" id="IPR042197">
    <property type="entry name" value="Apaf_helical"/>
</dbReference>
<keyword evidence="6" id="KW-0547">Nucleotide-binding</keyword>
<dbReference type="AlphaFoldDB" id="A0ABD2T230"/>
<protein>
    <recommendedName>
        <fullName evidence="9">Disease resistance protein winged helix domain-containing protein</fullName>
    </recommendedName>
</protein>
<dbReference type="InterPro" id="IPR058922">
    <property type="entry name" value="WHD_DRP"/>
</dbReference>
<dbReference type="InterPro" id="IPR036388">
    <property type="entry name" value="WH-like_DNA-bd_sf"/>
</dbReference>
<evidence type="ECO:0000256" key="6">
    <source>
        <dbReference type="ARBA" id="ARBA00022741"/>
    </source>
</evidence>
<dbReference type="Gene3D" id="1.10.10.10">
    <property type="entry name" value="Winged helix-like DNA-binding domain superfamily/Winged helix DNA-binding domain"/>
    <property type="match status" value="1"/>
</dbReference>
<dbReference type="InterPro" id="IPR044974">
    <property type="entry name" value="Disease_R_plants"/>
</dbReference>
<organism evidence="10 11">
    <name type="scientific">Solanum stoloniferum</name>
    <dbReference type="NCBI Taxonomy" id="62892"/>
    <lineage>
        <taxon>Eukaryota</taxon>
        <taxon>Viridiplantae</taxon>
        <taxon>Streptophyta</taxon>
        <taxon>Embryophyta</taxon>
        <taxon>Tracheophyta</taxon>
        <taxon>Spermatophyta</taxon>
        <taxon>Magnoliopsida</taxon>
        <taxon>eudicotyledons</taxon>
        <taxon>Gunneridae</taxon>
        <taxon>Pentapetalae</taxon>
        <taxon>asterids</taxon>
        <taxon>lamiids</taxon>
        <taxon>Solanales</taxon>
        <taxon>Solanaceae</taxon>
        <taxon>Solanoideae</taxon>
        <taxon>Solaneae</taxon>
        <taxon>Solanum</taxon>
    </lineage>
</organism>
<dbReference type="SUPFAM" id="SSF52540">
    <property type="entry name" value="P-loop containing nucleoside triphosphate hydrolases"/>
    <property type="match status" value="1"/>
</dbReference>
<keyword evidence="3" id="KW-0963">Cytoplasm</keyword>
<evidence type="ECO:0000256" key="5">
    <source>
        <dbReference type="ARBA" id="ARBA00022737"/>
    </source>
</evidence>
<comment type="subcellular location">
    <subcellularLocation>
        <location evidence="1">Cytoplasm</location>
    </subcellularLocation>
</comment>
<evidence type="ECO:0000256" key="7">
    <source>
        <dbReference type="ARBA" id="ARBA00022821"/>
    </source>
</evidence>
<dbReference type="GO" id="GO:0005524">
    <property type="term" value="F:ATP binding"/>
    <property type="evidence" value="ECO:0007669"/>
    <property type="project" value="UniProtKB-KW"/>
</dbReference>
<proteinExistence type="inferred from homology"/>
<reference evidence="10 11" key="1">
    <citation type="submission" date="2024-05" db="EMBL/GenBank/DDBJ databases">
        <title>De novo assembly of an allotetraploid wild potato.</title>
        <authorList>
            <person name="Hosaka A.J."/>
        </authorList>
    </citation>
    <scope>NUCLEOTIDE SEQUENCE [LARGE SCALE GENOMIC DNA]</scope>
    <source>
        <tissue evidence="10">Young leaves</tissue>
    </source>
</reference>
<keyword evidence="4" id="KW-0433">Leucine-rich repeat</keyword>
<evidence type="ECO:0000256" key="2">
    <source>
        <dbReference type="ARBA" id="ARBA00008894"/>
    </source>
</evidence>
<feature type="domain" description="Disease resistance protein winged helix" evidence="9">
    <location>
        <begin position="107"/>
        <end position="175"/>
    </location>
</feature>
<keyword evidence="11" id="KW-1185">Reference proteome</keyword>
<dbReference type="GO" id="GO:0005737">
    <property type="term" value="C:cytoplasm"/>
    <property type="evidence" value="ECO:0007669"/>
    <property type="project" value="UniProtKB-SubCell"/>
</dbReference>
<evidence type="ECO:0000256" key="3">
    <source>
        <dbReference type="ARBA" id="ARBA00022490"/>
    </source>
</evidence>
<comment type="caution">
    <text evidence="10">The sequence shown here is derived from an EMBL/GenBank/DDBJ whole genome shotgun (WGS) entry which is preliminary data.</text>
</comment>
<evidence type="ECO:0000313" key="11">
    <source>
        <dbReference type="Proteomes" id="UP001627284"/>
    </source>
</evidence>
<dbReference type="Proteomes" id="UP001627284">
    <property type="component" value="Unassembled WGS sequence"/>
</dbReference>
<dbReference type="EMBL" id="JBJKTR010000013">
    <property type="protein sequence ID" value="KAL3350043.1"/>
    <property type="molecule type" value="Genomic_DNA"/>
</dbReference>
<dbReference type="PANTHER" id="PTHR23155:SF1152">
    <property type="entry name" value="AAA+ ATPASE DOMAIN-CONTAINING PROTEIN"/>
    <property type="match status" value="1"/>
</dbReference>
<name>A0ABD2T230_9SOLN</name>
<keyword evidence="5" id="KW-0677">Repeat</keyword>
<evidence type="ECO:0000256" key="4">
    <source>
        <dbReference type="ARBA" id="ARBA00022614"/>
    </source>
</evidence>
<evidence type="ECO:0000256" key="8">
    <source>
        <dbReference type="ARBA" id="ARBA00022840"/>
    </source>
</evidence>
<accession>A0ABD2T230</accession>
<evidence type="ECO:0000313" key="10">
    <source>
        <dbReference type="EMBL" id="KAL3350043.1"/>
    </source>
</evidence>
<dbReference type="FunFam" id="1.10.10.10:FF:000322">
    <property type="entry name" value="Probable disease resistance protein At1g63360"/>
    <property type="match status" value="1"/>
</dbReference>
<keyword evidence="8" id="KW-0067">ATP-binding</keyword>
<dbReference type="GO" id="GO:0006952">
    <property type="term" value="P:defense response"/>
    <property type="evidence" value="ECO:0007669"/>
    <property type="project" value="UniProtKB-KW"/>
</dbReference>
<gene>
    <name evidence="10" type="ORF">AABB24_022863</name>
</gene>